<dbReference type="GO" id="GO:0022857">
    <property type="term" value="F:transmembrane transporter activity"/>
    <property type="evidence" value="ECO:0007669"/>
    <property type="project" value="InterPro"/>
</dbReference>
<dbReference type="SUPFAM" id="SSF103473">
    <property type="entry name" value="MFS general substrate transporter"/>
    <property type="match status" value="1"/>
</dbReference>
<feature type="non-terminal residue" evidence="2">
    <location>
        <position position="301"/>
    </location>
</feature>
<feature type="transmembrane region" description="Helical" evidence="1">
    <location>
        <begin position="250"/>
        <end position="269"/>
    </location>
</feature>
<keyword evidence="1" id="KW-1133">Transmembrane helix</keyword>
<accession>A0A382SDX1</accession>
<protein>
    <recommendedName>
        <fullName evidence="3">Major facilitator superfamily (MFS) profile domain-containing protein</fullName>
    </recommendedName>
</protein>
<dbReference type="AlphaFoldDB" id="A0A382SDX1"/>
<dbReference type="Pfam" id="PF07690">
    <property type="entry name" value="MFS_1"/>
    <property type="match status" value="1"/>
</dbReference>
<feature type="transmembrane region" description="Helical" evidence="1">
    <location>
        <begin position="44"/>
        <end position="65"/>
    </location>
</feature>
<dbReference type="InterPro" id="IPR036259">
    <property type="entry name" value="MFS_trans_sf"/>
</dbReference>
<dbReference type="Gene3D" id="1.20.1250.20">
    <property type="entry name" value="MFS general substrate transporter like domains"/>
    <property type="match status" value="1"/>
</dbReference>
<dbReference type="PANTHER" id="PTHR23534">
    <property type="entry name" value="MFS PERMEASE"/>
    <property type="match status" value="1"/>
</dbReference>
<feature type="transmembrane region" description="Helical" evidence="1">
    <location>
        <begin position="211"/>
        <end position="238"/>
    </location>
</feature>
<feature type="transmembrane region" description="Helical" evidence="1">
    <location>
        <begin position="276"/>
        <end position="300"/>
    </location>
</feature>
<dbReference type="EMBL" id="UINC01128103">
    <property type="protein sequence ID" value="SVD07645.1"/>
    <property type="molecule type" value="Genomic_DNA"/>
</dbReference>
<reference evidence="2" key="1">
    <citation type="submission" date="2018-05" db="EMBL/GenBank/DDBJ databases">
        <authorList>
            <person name="Lanie J.A."/>
            <person name="Ng W.-L."/>
            <person name="Kazmierczak K.M."/>
            <person name="Andrzejewski T.M."/>
            <person name="Davidsen T.M."/>
            <person name="Wayne K.J."/>
            <person name="Tettelin H."/>
            <person name="Glass J.I."/>
            <person name="Rusch D."/>
            <person name="Podicherti R."/>
            <person name="Tsui H.-C.T."/>
            <person name="Winkler M.E."/>
        </authorList>
    </citation>
    <scope>NUCLEOTIDE SEQUENCE</scope>
</reference>
<gene>
    <name evidence="2" type="ORF">METZ01_LOCUS360499</name>
</gene>
<feature type="transmembrane region" description="Helical" evidence="1">
    <location>
        <begin position="133"/>
        <end position="152"/>
    </location>
</feature>
<dbReference type="InterPro" id="IPR011701">
    <property type="entry name" value="MFS"/>
</dbReference>
<feature type="transmembrane region" description="Helical" evidence="1">
    <location>
        <begin position="99"/>
        <end position="121"/>
    </location>
</feature>
<feature type="transmembrane region" description="Helical" evidence="1">
    <location>
        <begin position="164"/>
        <end position="187"/>
    </location>
</feature>
<sequence length="301" mass="32415">MHPQYRNVALLSFCQAIFMCGQTALFFVGSLIGYELAHDKALATLPVTAVILGTAVMTIPASLIMHRIGRRAGFMGAAMFGLFGLLICAYALYNSQFWLVCAGALIIGFYNAFCLYYRFAAADAATSTFRPKAISLVMAGGVVAGVIGPSLATESRNWIPEFEFLASYLLLAVLPISVFILVSFVRIPRPTAAELKHQGRPLWQIMLEPKFIAAAGSSMVGYGVMALLMTATPLAMIACNHAVDDAGFVIQWHVVGMFAPSFITGHLISKFGLIRIMLTGAILLMGSVAVALLGITVWLFM</sequence>
<evidence type="ECO:0008006" key="3">
    <source>
        <dbReference type="Google" id="ProtNLM"/>
    </source>
</evidence>
<evidence type="ECO:0000256" key="1">
    <source>
        <dbReference type="SAM" id="Phobius"/>
    </source>
</evidence>
<evidence type="ECO:0000313" key="2">
    <source>
        <dbReference type="EMBL" id="SVD07645.1"/>
    </source>
</evidence>
<dbReference type="PANTHER" id="PTHR23534:SF1">
    <property type="entry name" value="MAJOR FACILITATOR SUPERFAMILY PROTEIN"/>
    <property type="match status" value="1"/>
</dbReference>
<proteinExistence type="predicted"/>
<organism evidence="2">
    <name type="scientific">marine metagenome</name>
    <dbReference type="NCBI Taxonomy" id="408172"/>
    <lineage>
        <taxon>unclassified sequences</taxon>
        <taxon>metagenomes</taxon>
        <taxon>ecological metagenomes</taxon>
    </lineage>
</organism>
<keyword evidence="1" id="KW-0812">Transmembrane</keyword>
<feature type="transmembrane region" description="Helical" evidence="1">
    <location>
        <begin position="7"/>
        <end position="32"/>
    </location>
</feature>
<name>A0A382SDX1_9ZZZZ</name>
<feature type="transmembrane region" description="Helical" evidence="1">
    <location>
        <begin position="72"/>
        <end position="93"/>
    </location>
</feature>
<keyword evidence="1" id="KW-0472">Membrane</keyword>